<proteinExistence type="predicted"/>
<dbReference type="EMBL" id="CP039352">
    <property type="protein sequence ID" value="QCE03552.1"/>
    <property type="molecule type" value="Genomic_DNA"/>
</dbReference>
<sequence>MVWRMVWRVQVVDGADLLAEMKLHGCCRGAKMVVAAVEGGSCQCGDGGRGERLGLGFLFGKEMMTSQTLIGQFSEWRIMTCVIMCLDRLISGGLPHGMI</sequence>
<reference evidence="1 2" key="1">
    <citation type="submission" date="2019-04" db="EMBL/GenBank/DDBJ databases">
        <title>An improved genome assembly and genetic linkage map for asparagus bean, Vigna unguiculata ssp. sesquipedialis.</title>
        <authorList>
            <person name="Xia Q."/>
            <person name="Zhang R."/>
            <person name="Dong Y."/>
        </authorList>
    </citation>
    <scope>NUCLEOTIDE SEQUENCE [LARGE SCALE GENOMIC DNA]</scope>
    <source>
        <tissue evidence="1">Leaf</tissue>
    </source>
</reference>
<dbReference type="Proteomes" id="UP000501690">
    <property type="component" value="Linkage Group LG8"/>
</dbReference>
<accession>A0A4D6MSF5</accession>
<protein>
    <submittedName>
        <fullName evidence="1">Uncharacterized protein</fullName>
    </submittedName>
</protein>
<organism evidence="1 2">
    <name type="scientific">Vigna unguiculata</name>
    <name type="common">Cowpea</name>
    <dbReference type="NCBI Taxonomy" id="3917"/>
    <lineage>
        <taxon>Eukaryota</taxon>
        <taxon>Viridiplantae</taxon>
        <taxon>Streptophyta</taxon>
        <taxon>Embryophyta</taxon>
        <taxon>Tracheophyta</taxon>
        <taxon>Spermatophyta</taxon>
        <taxon>Magnoliopsida</taxon>
        <taxon>eudicotyledons</taxon>
        <taxon>Gunneridae</taxon>
        <taxon>Pentapetalae</taxon>
        <taxon>rosids</taxon>
        <taxon>fabids</taxon>
        <taxon>Fabales</taxon>
        <taxon>Fabaceae</taxon>
        <taxon>Papilionoideae</taxon>
        <taxon>50 kb inversion clade</taxon>
        <taxon>NPAAA clade</taxon>
        <taxon>indigoferoid/millettioid clade</taxon>
        <taxon>Phaseoleae</taxon>
        <taxon>Vigna</taxon>
    </lineage>
</organism>
<dbReference type="AlphaFoldDB" id="A0A4D6MSF5"/>
<name>A0A4D6MSF5_VIGUN</name>
<keyword evidence="2" id="KW-1185">Reference proteome</keyword>
<evidence type="ECO:0000313" key="2">
    <source>
        <dbReference type="Proteomes" id="UP000501690"/>
    </source>
</evidence>
<gene>
    <name evidence="1" type="ORF">DEO72_LG8g1577</name>
</gene>
<evidence type="ECO:0000313" key="1">
    <source>
        <dbReference type="EMBL" id="QCE03552.1"/>
    </source>
</evidence>